<evidence type="ECO:0000313" key="10">
    <source>
        <dbReference type="Proteomes" id="UP000199758"/>
    </source>
</evidence>
<dbReference type="InterPro" id="IPR006091">
    <property type="entry name" value="Acyl-CoA_Oxase/DH_mid-dom"/>
</dbReference>
<dbReference type="PROSITE" id="PS00073">
    <property type="entry name" value="ACYL_COA_DH_2"/>
    <property type="match status" value="1"/>
</dbReference>
<dbReference type="Pfam" id="PF02770">
    <property type="entry name" value="Acyl-CoA_dh_M"/>
    <property type="match status" value="1"/>
</dbReference>
<name>A0A1M5M3M5_9GAMM</name>
<feature type="domain" description="Acyl-CoA oxidase/dehydrogenase middle" evidence="7">
    <location>
        <begin position="201"/>
        <end position="290"/>
    </location>
</feature>
<organism evidence="9 10">
    <name type="scientific">Hydrocarboniphaga daqingensis</name>
    <dbReference type="NCBI Taxonomy" id="490188"/>
    <lineage>
        <taxon>Bacteria</taxon>
        <taxon>Pseudomonadati</taxon>
        <taxon>Pseudomonadota</taxon>
        <taxon>Gammaproteobacteria</taxon>
        <taxon>Nevskiales</taxon>
        <taxon>Nevskiaceae</taxon>
        <taxon>Hydrocarboniphaga</taxon>
    </lineage>
</organism>
<evidence type="ECO:0000259" key="6">
    <source>
        <dbReference type="Pfam" id="PF00441"/>
    </source>
</evidence>
<evidence type="ECO:0000256" key="4">
    <source>
        <dbReference type="ARBA" id="ARBA00022827"/>
    </source>
</evidence>
<dbReference type="EMBL" id="FQWZ01000002">
    <property type="protein sequence ID" value="SHG71313.1"/>
    <property type="molecule type" value="Genomic_DNA"/>
</dbReference>
<dbReference type="SUPFAM" id="SSF47203">
    <property type="entry name" value="Acyl-CoA dehydrogenase C-terminal domain-like"/>
    <property type="match status" value="1"/>
</dbReference>
<reference evidence="9 10" key="1">
    <citation type="submission" date="2016-11" db="EMBL/GenBank/DDBJ databases">
        <authorList>
            <person name="Jaros S."/>
            <person name="Januszkiewicz K."/>
            <person name="Wedrychowicz H."/>
        </authorList>
    </citation>
    <scope>NUCLEOTIDE SEQUENCE [LARGE SCALE GENOMIC DNA]</scope>
    <source>
        <strain evidence="9 10">CGMCC 1.7049</strain>
    </source>
</reference>
<evidence type="ECO:0000313" key="9">
    <source>
        <dbReference type="EMBL" id="SHG71313.1"/>
    </source>
</evidence>
<dbReference type="GO" id="GO:0050660">
    <property type="term" value="F:flavin adenine dinucleotide binding"/>
    <property type="evidence" value="ECO:0007669"/>
    <property type="project" value="InterPro"/>
</dbReference>
<accession>A0A1M5M3M5</accession>
<evidence type="ECO:0000256" key="3">
    <source>
        <dbReference type="ARBA" id="ARBA00022630"/>
    </source>
</evidence>
<evidence type="ECO:0000256" key="2">
    <source>
        <dbReference type="ARBA" id="ARBA00009347"/>
    </source>
</evidence>
<dbReference type="PANTHER" id="PTHR43884:SF12">
    <property type="entry name" value="ISOVALERYL-COA DEHYDROGENASE, MITOCHONDRIAL-RELATED"/>
    <property type="match status" value="1"/>
</dbReference>
<dbReference type="Gene3D" id="1.10.540.10">
    <property type="entry name" value="Acyl-CoA dehydrogenase/oxidase, N-terminal domain"/>
    <property type="match status" value="1"/>
</dbReference>
<evidence type="ECO:0000256" key="1">
    <source>
        <dbReference type="ARBA" id="ARBA00001974"/>
    </source>
</evidence>
<dbReference type="InterPro" id="IPR013786">
    <property type="entry name" value="AcylCoA_DH/ox_N"/>
</dbReference>
<dbReference type="Gene3D" id="1.20.140.10">
    <property type="entry name" value="Butyryl-CoA Dehydrogenase, subunit A, domain 3"/>
    <property type="match status" value="1"/>
</dbReference>
<feature type="domain" description="Acyl-CoA dehydrogenase/oxidase C-terminal" evidence="6">
    <location>
        <begin position="307"/>
        <end position="435"/>
    </location>
</feature>
<evidence type="ECO:0008006" key="11">
    <source>
        <dbReference type="Google" id="ProtNLM"/>
    </source>
</evidence>
<dbReference type="PANTHER" id="PTHR43884">
    <property type="entry name" value="ACYL-COA DEHYDROGENASE"/>
    <property type="match status" value="1"/>
</dbReference>
<dbReference type="GO" id="GO:0003995">
    <property type="term" value="F:acyl-CoA dehydrogenase activity"/>
    <property type="evidence" value="ECO:0007669"/>
    <property type="project" value="InterPro"/>
</dbReference>
<protein>
    <recommendedName>
        <fullName evidence="11">Acyl-CoA dehydrogenase</fullName>
    </recommendedName>
</protein>
<keyword evidence="5" id="KW-0560">Oxidoreductase</keyword>
<dbReference type="InterPro" id="IPR036250">
    <property type="entry name" value="AcylCo_DH-like_C"/>
</dbReference>
<dbReference type="AlphaFoldDB" id="A0A1M5M3M5"/>
<comment type="similarity">
    <text evidence="2 5">Belongs to the acyl-CoA dehydrogenase family.</text>
</comment>
<dbReference type="InterPro" id="IPR046373">
    <property type="entry name" value="Acyl-CoA_Oxase/DH_mid-dom_sf"/>
</dbReference>
<gene>
    <name evidence="9" type="ORF">SAMN04488068_1222</name>
</gene>
<evidence type="ECO:0000259" key="8">
    <source>
        <dbReference type="Pfam" id="PF02771"/>
    </source>
</evidence>
<dbReference type="STRING" id="490188.SAMN04488068_1222"/>
<feature type="domain" description="Acyl-CoA dehydrogenase/oxidase N-terminal" evidence="8">
    <location>
        <begin position="83"/>
        <end position="193"/>
    </location>
</feature>
<dbReference type="Pfam" id="PF02771">
    <property type="entry name" value="Acyl-CoA_dh_N"/>
    <property type="match status" value="1"/>
</dbReference>
<sequence>MEQPPMQNVMGLGLRVLNRVAGLPVVDRLGLRPTTERWIYQASKTGFQAATLAARQFKATQKLLKPARLPRAARPELFDLTPTDDQQALKEAAQSFAMEQLRAAGQQADTDGKASPELLAQAAELGVAILGVPEELGGAGSERSVMTNVLMAEALAQGDLGLAVACLAPTAVSTALVLWGDADQQARYLPAFVGEQPPVAALAVMEPRPLFDPQQLDTTATRSDGGFVLNGVKTLVPRAAEAELFIVAASLDGQPALFIVEAGAAGLTTEAEPAMGLRAASMARLQLGNVSVPATALLGAGAAEVYDECIALSRLAWCALAVGTSQAVLDYLIPYVNERVAFGEPISHRQAVAFAVSNVGIELEGMRLLTYRAASRAEQGQDYVRQVALARRLCADKGMAIGSDGVQLLGGHGFTKEYPVERWYRDLRAVGLMEGVLLV</sequence>
<keyword evidence="10" id="KW-1185">Reference proteome</keyword>
<dbReference type="InterPro" id="IPR009075">
    <property type="entry name" value="AcylCo_DH/oxidase_C"/>
</dbReference>
<evidence type="ECO:0000259" key="7">
    <source>
        <dbReference type="Pfam" id="PF02770"/>
    </source>
</evidence>
<dbReference type="InterPro" id="IPR009100">
    <property type="entry name" value="AcylCoA_DH/oxidase_NM_dom_sf"/>
</dbReference>
<comment type="cofactor">
    <cofactor evidence="1 5">
        <name>FAD</name>
        <dbReference type="ChEBI" id="CHEBI:57692"/>
    </cofactor>
</comment>
<dbReference type="Proteomes" id="UP000199758">
    <property type="component" value="Unassembled WGS sequence"/>
</dbReference>
<dbReference type="InterPro" id="IPR006089">
    <property type="entry name" value="Acyl-CoA_DH_CS"/>
</dbReference>
<keyword evidence="3 5" id="KW-0285">Flavoprotein</keyword>
<keyword evidence="4 5" id="KW-0274">FAD</keyword>
<dbReference type="SUPFAM" id="SSF56645">
    <property type="entry name" value="Acyl-CoA dehydrogenase NM domain-like"/>
    <property type="match status" value="1"/>
</dbReference>
<dbReference type="InterPro" id="IPR037069">
    <property type="entry name" value="AcylCoA_DH/ox_N_sf"/>
</dbReference>
<dbReference type="Gene3D" id="2.40.110.10">
    <property type="entry name" value="Butyryl-CoA Dehydrogenase, subunit A, domain 2"/>
    <property type="match status" value="1"/>
</dbReference>
<proteinExistence type="inferred from homology"/>
<dbReference type="Pfam" id="PF00441">
    <property type="entry name" value="Acyl-CoA_dh_1"/>
    <property type="match status" value="1"/>
</dbReference>
<evidence type="ECO:0000256" key="5">
    <source>
        <dbReference type="RuleBase" id="RU362125"/>
    </source>
</evidence>